<dbReference type="Proteomes" id="UP000823749">
    <property type="component" value="Chromosome 5"/>
</dbReference>
<organism evidence="1 2">
    <name type="scientific">Rhododendron griersonianum</name>
    <dbReference type="NCBI Taxonomy" id="479676"/>
    <lineage>
        <taxon>Eukaryota</taxon>
        <taxon>Viridiplantae</taxon>
        <taxon>Streptophyta</taxon>
        <taxon>Embryophyta</taxon>
        <taxon>Tracheophyta</taxon>
        <taxon>Spermatophyta</taxon>
        <taxon>Magnoliopsida</taxon>
        <taxon>eudicotyledons</taxon>
        <taxon>Gunneridae</taxon>
        <taxon>Pentapetalae</taxon>
        <taxon>asterids</taxon>
        <taxon>Ericales</taxon>
        <taxon>Ericaceae</taxon>
        <taxon>Ericoideae</taxon>
        <taxon>Rhodoreae</taxon>
        <taxon>Rhododendron</taxon>
    </lineage>
</organism>
<keyword evidence="2" id="KW-1185">Reference proteome</keyword>
<evidence type="ECO:0000313" key="1">
    <source>
        <dbReference type="EMBL" id="KAG5549792.1"/>
    </source>
</evidence>
<protein>
    <submittedName>
        <fullName evidence="1">Uncharacterized protein</fullName>
    </submittedName>
</protein>
<evidence type="ECO:0000313" key="2">
    <source>
        <dbReference type="Proteomes" id="UP000823749"/>
    </source>
</evidence>
<dbReference type="AlphaFoldDB" id="A0AAV6KC63"/>
<name>A0AAV6KC63_9ERIC</name>
<proteinExistence type="predicted"/>
<dbReference type="EMBL" id="JACTNZ010000005">
    <property type="protein sequence ID" value="KAG5549792.1"/>
    <property type="molecule type" value="Genomic_DNA"/>
</dbReference>
<reference evidence="1" key="1">
    <citation type="submission" date="2020-08" db="EMBL/GenBank/DDBJ databases">
        <title>Plant Genome Project.</title>
        <authorList>
            <person name="Zhang R.-G."/>
        </authorList>
    </citation>
    <scope>NUCLEOTIDE SEQUENCE</scope>
    <source>
        <strain evidence="1">WSP0</strain>
        <tissue evidence="1">Leaf</tissue>
    </source>
</reference>
<accession>A0AAV6KC63</accession>
<comment type="caution">
    <text evidence="1">The sequence shown here is derived from an EMBL/GenBank/DDBJ whole genome shotgun (WGS) entry which is preliminary data.</text>
</comment>
<gene>
    <name evidence="1" type="ORF">RHGRI_014934</name>
</gene>
<sequence length="150" mass="16008">MGGYLRSTSSSPVISVDITAPSGLAGLIWEFRGMRAAGCILSVRLGISRETPPLLVMYPSHCCVTPVSGSLQTLLLCVPRSAVANNESGKSKLIEVRTSSGMFIAKRKPYVVLPTVSMLKFCSVLEVSFAGLIIDSFKVLVASYNYSTLA</sequence>